<keyword evidence="2" id="KW-1185">Reference proteome</keyword>
<evidence type="ECO:0000313" key="1">
    <source>
        <dbReference type="EMBL" id="CAK0811193.1"/>
    </source>
</evidence>
<protein>
    <submittedName>
        <fullName evidence="1">Uncharacterized protein</fullName>
    </submittedName>
</protein>
<gene>
    <name evidence="1" type="ORF">PCOR1329_LOCUS15902</name>
</gene>
<reference evidence="1" key="1">
    <citation type="submission" date="2023-10" db="EMBL/GenBank/DDBJ databases">
        <authorList>
            <person name="Chen Y."/>
            <person name="Shah S."/>
            <person name="Dougan E. K."/>
            <person name="Thang M."/>
            <person name="Chan C."/>
        </authorList>
    </citation>
    <scope>NUCLEOTIDE SEQUENCE [LARGE SCALE GENOMIC DNA]</scope>
</reference>
<dbReference type="EMBL" id="CAUYUJ010004848">
    <property type="protein sequence ID" value="CAK0811193.1"/>
    <property type="molecule type" value="Genomic_DNA"/>
</dbReference>
<proteinExistence type="predicted"/>
<accession>A0ABN9QZC5</accession>
<dbReference type="Proteomes" id="UP001189429">
    <property type="component" value="Unassembled WGS sequence"/>
</dbReference>
<sequence>MGNVGLREDVYDRLYTAMLSQAQATPGRLVSAAGAPPAAQSAMRSLGFAASFARVGADWSPGDGATGAVFLDVYAPQNRPMCSRNVGLLYLEAPCGAVEWGAGRWQVGGHRPTLTDRGAFLRAVEGAAANALLAVREYNRAAAGSPLPRVEVLQFCLISAGPQRHPDASRLDVAAALVRGLAAGAAGAGAAEDLPLVRLAHDPEGALQRAAEALGGPAAAP</sequence>
<name>A0ABN9QZC5_9DINO</name>
<evidence type="ECO:0000313" key="2">
    <source>
        <dbReference type="Proteomes" id="UP001189429"/>
    </source>
</evidence>
<organism evidence="1 2">
    <name type="scientific">Prorocentrum cordatum</name>
    <dbReference type="NCBI Taxonomy" id="2364126"/>
    <lineage>
        <taxon>Eukaryota</taxon>
        <taxon>Sar</taxon>
        <taxon>Alveolata</taxon>
        <taxon>Dinophyceae</taxon>
        <taxon>Prorocentrales</taxon>
        <taxon>Prorocentraceae</taxon>
        <taxon>Prorocentrum</taxon>
    </lineage>
</organism>
<comment type="caution">
    <text evidence="1">The sequence shown here is derived from an EMBL/GenBank/DDBJ whole genome shotgun (WGS) entry which is preliminary data.</text>
</comment>